<evidence type="ECO:0000313" key="1">
    <source>
        <dbReference type="EMBL" id="NVE94764.1"/>
    </source>
</evidence>
<dbReference type="RefSeq" id="WP_176273006.1">
    <property type="nucleotide sequence ID" value="NZ_JABWTA010000001.1"/>
</dbReference>
<comment type="caution">
    <text evidence="1">The sequence shown here is derived from an EMBL/GenBank/DDBJ whole genome shotgun (WGS) entry which is preliminary data.</text>
</comment>
<proteinExistence type="predicted"/>
<sequence>MNRESKFVLLHRTDGSGVACRIAQVLFVGKGERGAILNFSGGAQVNVHEDFDEVMALLDGTA</sequence>
<gene>
    <name evidence="1" type="ORF">HUO12_07610</name>
</gene>
<name>A0A850H698_9SPHN</name>
<dbReference type="AlphaFoldDB" id="A0A850H698"/>
<organism evidence="1 2">
    <name type="scientific">Altererythrobacter lutimaris</name>
    <dbReference type="NCBI Taxonomy" id="2743979"/>
    <lineage>
        <taxon>Bacteria</taxon>
        <taxon>Pseudomonadati</taxon>
        <taxon>Pseudomonadota</taxon>
        <taxon>Alphaproteobacteria</taxon>
        <taxon>Sphingomonadales</taxon>
        <taxon>Erythrobacteraceae</taxon>
        <taxon>Altererythrobacter</taxon>
    </lineage>
</organism>
<dbReference type="Proteomes" id="UP000546031">
    <property type="component" value="Unassembled WGS sequence"/>
</dbReference>
<dbReference type="EMBL" id="JABWTA010000001">
    <property type="protein sequence ID" value="NVE94764.1"/>
    <property type="molecule type" value="Genomic_DNA"/>
</dbReference>
<accession>A0A850H698</accession>
<reference evidence="1 2" key="1">
    <citation type="submission" date="2020-06" db="EMBL/GenBank/DDBJ databases">
        <title>Altererythrobacter lutimaris sp. nov., a marine bacterium isolated from a tidal flat.</title>
        <authorList>
            <person name="Kim D."/>
            <person name="Yoo Y."/>
            <person name="Kim J.-J."/>
        </authorList>
    </citation>
    <scope>NUCLEOTIDE SEQUENCE [LARGE SCALE GENOMIC DNA]</scope>
    <source>
        <strain evidence="1 2">JGD-16</strain>
    </source>
</reference>
<evidence type="ECO:0000313" key="2">
    <source>
        <dbReference type="Proteomes" id="UP000546031"/>
    </source>
</evidence>
<keyword evidence="2" id="KW-1185">Reference proteome</keyword>
<protein>
    <submittedName>
        <fullName evidence="1">Uncharacterized protein</fullName>
    </submittedName>
</protein>